<accession>E3JRE7</accession>
<dbReference type="OMA" id="YKANHAE"/>
<organism evidence="3 4">
    <name type="scientific">Puccinia graminis f. sp. tritici (strain CRL 75-36-700-3 / race SCCL)</name>
    <name type="common">Black stem rust fungus</name>
    <dbReference type="NCBI Taxonomy" id="418459"/>
    <lineage>
        <taxon>Eukaryota</taxon>
        <taxon>Fungi</taxon>
        <taxon>Dikarya</taxon>
        <taxon>Basidiomycota</taxon>
        <taxon>Pucciniomycotina</taxon>
        <taxon>Pucciniomycetes</taxon>
        <taxon>Pucciniales</taxon>
        <taxon>Pucciniaceae</taxon>
        <taxon>Puccinia</taxon>
    </lineage>
</organism>
<gene>
    <name evidence="3" type="ORF">PGTG_00698</name>
</gene>
<feature type="compositionally biased region" description="Basic and acidic residues" evidence="1">
    <location>
        <begin position="229"/>
        <end position="246"/>
    </location>
</feature>
<evidence type="ECO:0000256" key="1">
    <source>
        <dbReference type="SAM" id="MobiDB-lite"/>
    </source>
</evidence>
<keyword evidence="4" id="KW-1185">Reference proteome</keyword>
<dbReference type="Proteomes" id="UP000008783">
    <property type="component" value="Unassembled WGS sequence"/>
</dbReference>
<dbReference type="KEGG" id="pgr:PGTG_00698"/>
<reference key="1">
    <citation type="submission" date="2007-01" db="EMBL/GenBank/DDBJ databases">
        <title>The Genome Sequence of Puccinia graminis f. sp. tritici Strain CRL 75-36-700-3.</title>
        <authorList>
            <consortium name="The Broad Institute Genome Sequencing Platform"/>
            <person name="Birren B."/>
            <person name="Lander E."/>
            <person name="Galagan J."/>
            <person name="Nusbaum C."/>
            <person name="Devon K."/>
            <person name="Cuomo C."/>
            <person name="Jaffe D."/>
            <person name="Butler J."/>
            <person name="Alvarez P."/>
            <person name="Gnerre S."/>
            <person name="Grabherr M."/>
            <person name="Mauceli E."/>
            <person name="Brockman W."/>
            <person name="Young S."/>
            <person name="LaButti K."/>
            <person name="Sykes S."/>
            <person name="DeCaprio D."/>
            <person name="Crawford M."/>
            <person name="Koehrsen M."/>
            <person name="Engels R."/>
            <person name="Montgomery P."/>
            <person name="Pearson M."/>
            <person name="Howarth C."/>
            <person name="Larson L."/>
            <person name="White J."/>
            <person name="Zeng Q."/>
            <person name="Kodira C."/>
            <person name="Yandava C."/>
            <person name="Alvarado L."/>
            <person name="O'Leary S."/>
            <person name="Szabo L."/>
            <person name="Dean R."/>
            <person name="Schein J."/>
        </authorList>
    </citation>
    <scope>NUCLEOTIDE SEQUENCE</scope>
    <source>
        <strain>CRL 75-36-700-3</strain>
    </source>
</reference>
<dbReference type="HOGENOM" id="CLU_063284_1_0_1"/>
<reference evidence="4" key="2">
    <citation type="journal article" date="2011" name="Proc. Natl. Acad. Sci. U.S.A.">
        <title>Obligate biotrophy features unraveled by the genomic analysis of rust fungi.</title>
        <authorList>
            <person name="Duplessis S."/>
            <person name="Cuomo C.A."/>
            <person name="Lin Y.-C."/>
            <person name="Aerts A."/>
            <person name="Tisserant E."/>
            <person name="Veneault-Fourrey C."/>
            <person name="Joly D.L."/>
            <person name="Hacquard S."/>
            <person name="Amselem J."/>
            <person name="Cantarel B.L."/>
            <person name="Chiu R."/>
            <person name="Coutinho P.M."/>
            <person name="Feau N."/>
            <person name="Field M."/>
            <person name="Frey P."/>
            <person name="Gelhaye E."/>
            <person name="Goldberg J."/>
            <person name="Grabherr M.G."/>
            <person name="Kodira C.D."/>
            <person name="Kohler A."/>
            <person name="Kuees U."/>
            <person name="Lindquist E.A."/>
            <person name="Lucas S.M."/>
            <person name="Mago R."/>
            <person name="Mauceli E."/>
            <person name="Morin E."/>
            <person name="Murat C."/>
            <person name="Pangilinan J.L."/>
            <person name="Park R."/>
            <person name="Pearson M."/>
            <person name="Quesneville H."/>
            <person name="Rouhier N."/>
            <person name="Sakthikumar S."/>
            <person name="Salamov A.A."/>
            <person name="Schmutz J."/>
            <person name="Selles B."/>
            <person name="Shapiro H."/>
            <person name="Tanguay P."/>
            <person name="Tuskan G.A."/>
            <person name="Henrissat B."/>
            <person name="Van de Peer Y."/>
            <person name="Rouze P."/>
            <person name="Ellis J.G."/>
            <person name="Dodds P.N."/>
            <person name="Schein J.E."/>
            <person name="Zhong S."/>
            <person name="Hamelin R.C."/>
            <person name="Grigoriev I.V."/>
            <person name="Szabo L.J."/>
            <person name="Martin F."/>
        </authorList>
    </citation>
    <scope>NUCLEOTIDE SEQUENCE [LARGE SCALE GENOMIC DNA]</scope>
    <source>
        <strain evidence="4">CRL 75-36-700-3 / race SCCL</strain>
    </source>
</reference>
<evidence type="ECO:0000313" key="3">
    <source>
        <dbReference type="EMBL" id="EFP74742.1"/>
    </source>
</evidence>
<dbReference type="EMBL" id="DS178262">
    <property type="protein sequence ID" value="EFP74742.1"/>
    <property type="molecule type" value="Genomic_DNA"/>
</dbReference>
<dbReference type="AlphaFoldDB" id="E3JRE7"/>
<dbReference type="OrthoDB" id="2504515at2759"/>
<feature type="domain" description="DUF4219" evidence="2">
    <location>
        <begin position="18"/>
        <end position="45"/>
    </location>
</feature>
<dbReference type="VEuPathDB" id="FungiDB:PGTG_00698"/>
<dbReference type="Pfam" id="PF13961">
    <property type="entry name" value="DUF4219"/>
    <property type="match status" value="1"/>
</dbReference>
<feature type="compositionally biased region" description="Low complexity" evidence="1">
    <location>
        <begin position="260"/>
        <end position="273"/>
    </location>
</feature>
<dbReference type="InterPro" id="IPR025314">
    <property type="entry name" value="DUF4219"/>
</dbReference>
<protein>
    <recommendedName>
        <fullName evidence="2">DUF4219 domain-containing protein</fullName>
    </recommendedName>
</protein>
<dbReference type="RefSeq" id="XP_003307748.1">
    <property type="nucleotide sequence ID" value="XM_003307700.1"/>
</dbReference>
<evidence type="ECO:0000259" key="2">
    <source>
        <dbReference type="Pfam" id="PF13961"/>
    </source>
</evidence>
<dbReference type="GeneID" id="10546593"/>
<dbReference type="InParanoid" id="E3JRE7"/>
<feature type="region of interest" description="Disordered" evidence="1">
    <location>
        <begin position="196"/>
        <end position="273"/>
    </location>
</feature>
<proteinExistence type="predicted"/>
<sequence>MAGLAISLKDELSMLPVLTGEANYPMWTKRMRTFLKNKELWAVVNRDPGAAPTARILKQLSDAGHVITMKIGDRVYNGLVTEVNEDNGYLLWKKITQTYSRYTTHRYTKCMTTWHAIRYEGRTLEFIKNIEDALDAFAAIAHPIPSKDICSIIVSKISITRRALTDSFIFNPELMENHEMLIDRLRDIAEEEDDNIKRKGGLEKTAVALANNTRTRPPPRCRNGQHNPEATHPEERCWSAHPETRIVKNPRPKPSQHHTSAAQPSASPANAPG</sequence>
<name>E3JRE7_PUCGT</name>
<evidence type="ECO:0000313" key="4">
    <source>
        <dbReference type="Proteomes" id="UP000008783"/>
    </source>
</evidence>